<dbReference type="Proteomes" id="UP000683507">
    <property type="component" value="Chromosome"/>
</dbReference>
<evidence type="ECO:0000313" key="2">
    <source>
        <dbReference type="Proteomes" id="UP000683507"/>
    </source>
</evidence>
<dbReference type="RefSeq" id="WP_258540265.1">
    <property type="nucleotide sequence ID" value="NZ_OU015584.1"/>
</dbReference>
<dbReference type="PANTHER" id="PTHR43861">
    <property type="entry name" value="TRANS-ACONITATE 2-METHYLTRANSFERASE-RELATED"/>
    <property type="match status" value="1"/>
</dbReference>
<organism evidence="1 2">
    <name type="scientific">Parvicella tangerina</name>
    <dbReference type="NCBI Taxonomy" id="2829795"/>
    <lineage>
        <taxon>Bacteria</taxon>
        <taxon>Pseudomonadati</taxon>
        <taxon>Bacteroidota</taxon>
        <taxon>Flavobacteriia</taxon>
        <taxon>Flavobacteriales</taxon>
        <taxon>Parvicellaceae</taxon>
        <taxon>Parvicella</taxon>
    </lineage>
</organism>
<reference evidence="1" key="1">
    <citation type="submission" date="2021-04" db="EMBL/GenBank/DDBJ databases">
        <authorList>
            <person name="Rodrigo-Torres L."/>
            <person name="Arahal R. D."/>
            <person name="Lucena T."/>
        </authorList>
    </citation>
    <scope>NUCLEOTIDE SEQUENCE</scope>
    <source>
        <strain evidence="1">AS29M-1</strain>
    </source>
</reference>
<keyword evidence="2" id="KW-1185">Reference proteome</keyword>
<dbReference type="CDD" id="cd02440">
    <property type="entry name" value="AdoMet_MTases"/>
    <property type="match status" value="1"/>
</dbReference>
<dbReference type="KEGG" id="ptan:CRYO30217_00017"/>
<dbReference type="AlphaFoldDB" id="A0A916NP85"/>
<dbReference type="InterPro" id="IPR029063">
    <property type="entry name" value="SAM-dependent_MTases_sf"/>
</dbReference>
<dbReference type="Pfam" id="PF13489">
    <property type="entry name" value="Methyltransf_23"/>
    <property type="match status" value="1"/>
</dbReference>
<sequence length="299" mass="34599">MIQIKACPICEGEEIKHFLQSKNFRINNTPFTIEQCASCGFRFTNPLPSEDEIGAYYNTENYISHTETKKGLVNFLFHVVRKRTLSQKFKLINRYSSNKSLLDFGAGSGVFLNYVKEKGWKVKGVEPDDSARQLAINKSNIEMRTPDEVHTIPDGSYDTITLWHVLEHLYNLKEDIRQFRRILTDDGTLFIAVPNCSSPDAKKYKEFWSAYDLPIHLYHFTPSDIKLLFEKEGFEVVEMIPMKFDAFWISLESEKYKSGNSEFSFVNLVKGFWFGLISNLKAKNGTYSSQIYVIKKAKK</sequence>
<dbReference type="Gene3D" id="3.40.50.150">
    <property type="entry name" value="Vaccinia Virus protein VP39"/>
    <property type="match status" value="1"/>
</dbReference>
<gene>
    <name evidence="1" type="ORF">CRYO30217_00017</name>
</gene>
<dbReference type="SUPFAM" id="SSF53335">
    <property type="entry name" value="S-adenosyl-L-methionine-dependent methyltransferases"/>
    <property type="match status" value="1"/>
</dbReference>
<accession>A0A916NP85</accession>
<evidence type="ECO:0008006" key="3">
    <source>
        <dbReference type="Google" id="ProtNLM"/>
    </source>
</evidence>
<protein>
    <recommendedName>
        <fullName evidence="3">Class I SAM-dependent methyltransferase</fullName>
    </recommendedName>
</protein>
<evidence type="ECO:0000313" key="1">
    <source>
        <dbReference type="EMBL" id="CAG5076263.1"/>
    </source>
</evidence>
<proteinExistence type="predicted"/>
<dbReference type="EMBL" id="OU015584">
    <property type="protein sequence ID" value="CAG5076263.1"/>
    <property type="molecule type" value="Genomic_DNA"/>
</dbReference>
<name>A0A916NP85_9FLAO</name>